<dbReference type="Proteomes" id="UP000273898">
    <property type="component" value="Unassembled WGS sequence"/>
</dbReference>
<name>A0A497YBQ6_9SPHI</name>
<organism evidence="1 2">
    <name type="scientific">Pedobacter alluvionis</name>
    <dbReference type="NCBI Taxonomy" id="475253"/>
    <lineage>
        <taxon>Bacteria</taxon>
        <taxon>Pseudomonadati</taxon>
        <taxon>Bacteroidota</taxon>
        <taxon>Sphingobacteriia</taxon>
        <taxon>Sphingobacteriales</taxon>
        <taxon>Sphingobacteriaceae</taxon>
        <taxon>Pedobacter</taxon>
    </lineage>
</organism>
<comment type="caution">
    <text evidence="1">The sequence shown here is derived from an EMBL/GenBank/DDBJ whole genome shotgun (WGS) entry which is preliminary data.</text>
</comment>
<accession>A0A497YBQ6</accession>
<evidence type="ECO:0000313" key="2">
    <source>
        <dbReference type="Proteomes" id="UP000273898"/>
    </source>
</evidence>
<dbReference type="AlphaFoldDB" id="A0A497YBQ6"/>
<proteinExistence type="predicted"/>
<evidence type="ECO:0000313" key="1">
    <source>
        <dbReference type="EMBL" id="RLJ80118.1"/>
    </source>
</evidence>
<reference evidence="1 2" key="1">
    <citation type="submission" date="2018-10" db="EMBL/GenBank/DDBJ databases">
        <title>Genomic Encyclopedia of Archaeal and Bacterial Type Strains, Phase II (KMG-II): from individual species to whole genera.</title>
        <authorList>
            <person name="Goeker M."/>
        </authorList>
    </citation>
    <scope>NUCLEOTIDE SEQUENCE [LARGE SCALE GENOMIC DNA]</scope>
    <source>
        <strain evidence="1 2">DSM 19624</strain>
    </source>
</reference>
<protein>
    <submittedName>
        <fullName evidence="1">Uncharacterized protein</fullName>
    </submittedName>
</protein>
<dbReference type="EMBL" id="RCCK01000010">
    <property type="protein sequence ID" value="RLJ80118.1"/>
    <property type="molecule type" value="Genomic_DNA"/>
</dbReference>
<sequence>MGIVVIYFKIILPLILNAVKNLLTMKCSNLKILHCVQDDSKEEKNPRFLCFRGKKIYEYLLQFTSAKVNLPAS</sequence>
<gene>
    <name evidence="1" type="ORF">BCL90_0856</name>
</gene>